<comment type="caution">
    <text evidence="3">The sequence shown here is derived from an EMBL/GenBank/DDBJ whole genome shotgun (WGS) entry which is preliminary data.</text>
</comment>
<name>A0A8H7J6E7_9PLEO</name>
<reference evidence="3" key="2">
    <citation type="submission" date="2020-09" db="EMBL/GenBank/DDBJ databases">
        <title>Reference genome assembly for Australian Ascochyta lentis isolate Al4.</title>
        <authorList>
            <person name="Lee R.C."/>
            <person name="Farfan-Caceres L.M."/>
            <person name="Debler J.W."/>
            <person name="Williams A.H."/>
            <person name="Henares B.M."/>
        </authorList>
    </citation>
    <scope>NUCLEOTIDE SEQUENCE</scope>
    <source>
        <strain evidence="3">Al4</strain>
    </source>
</reference>
<feature type="region of interest" description="Disordered" evidence="1">
    <location>
        <begin position="192"/>
        <end position="239"/>
    </location>
</feature>
<evidence type="ECO:0000313" key="3">
    <source>
        <dbReference type="EMBL" id="KAF9697307.1"/>
    </source>
</evidence>
<feature type="signal peptide" evidence="2">
    <location>
        <begin position="1"/>
        <end position="17"/>
    </location>
</feature>
<accession>A0A8H7J6E7</accession>
<sequence length="274" mass="27926">MVSSLVMVAAVAGTASAQSATALTFWMPGPAMNPSIYSKQGFGLTTYPPVASILSSDTATTVFTLGCPSPVPATQSRIQDGSTFLTCNWATHSATYTLINSTRHIMHETQTAPDASQWWSCDYNTAATQLTCGFEILGDVNDNTGGPITDWVIPDERGNVVAFATAQVVAQGRFGELQCGVGYRSRSALPCNSDGTGGKPTAGASASASAQSGLVVETESQPRPTATQGSGVRSGESSRTASATVATASAGAAARYGVEGVALVVLAGAAMLNV</sequence>
<evidence type="ECO:0000313" key="4">
    <source>
        <dbReference type="Proteomes" id="UP000651452"/>
    </source>
</evidence>
<feature type="compositionally biased region" description="Low complexity" evidence="1">
    <location>
        <begin position="201"/>
        <end position="213"/>
    </location>
</feature>
<feature type="compositionally biased region" description="Polar residues" evidence="1">
    <location>
        <begin position="218"/>
        <end position="231"/>
    </location>
</feature>
<proteinExistence type="predicted"/>
<dbReference type="OrthoDB" id="3783183at2759"/>
<evidence type="ECO:0000256" key="2">
    <source>
        <dbReference type="SAM" id="SignalP"/>
    </source>
</evidence>
<evidence type="ECO:0000256" key="1">
    <source>
        <dbReference type="SAM" id="MobiDB-lite"/>
    </source>
</evidence>
<dbReference type="Proteomes" id="UP000651452">
    <property type="component" value="Unassembled WGS sequence"/>
</dbReference>
<keyword evidence="4" id="KW-1185">Reference proteome</keyword>
<feature type="chain" id="PRO_5034485838" evidence="2">
    <location>
        <begin position="18"/>
        <end position="274"/>
    </location>
</feature>
<reference evidence="3" key="1">
    <citation type="submission" date="2018-12" db="EMBL/GenBank/DDBJ databases">
        <authorList>
            <person name="Syme R.A."/>
            <person name="Farfan-Caceres L."/>
            <person name="Lichtenzveig J."/>
        </authorList>
    </citation>
    <scope>NUCLEOTIDE SEQUENCE</scope>
    <source>
        <strain evidence="3">Al4</strain>
    </source>
</reference>
<gene>
    <name evidence="3" type="ORF">EKO04_004741</name>
</gene>
<protein>
    <submittedName>
        <fullName evidence="3">Uncharacterized protein</fullName>
    </submittedName>
</protein>
<dbReference type="EMBL" id="RZGK01000008">
    <property type="protein sequence ID" value="KAF9697307.1"/>
    <property type="molecule type" value="Genomic_DNA"/>
</dbReference>
<keyword evidence="2" id="KW-0732">Signal</keyword>
<dbReference type="AlphaFoldDB" id="A0A8H7J6E7"/>
<organism evidence="3 4">
    <name type="scientific">Ascochyta lentis</name>
    <dbReference type="NCBI Taxonomy" id="205686"/>
    <lineage>
        <taxon>Eukaryota</taxon>
        <taxon>Fungi</taxon>
        <taxon>Dikarya</taxon>
        <taxon>Ascomycota</taxon>
        <taxon>Pezizomycotina</taxon>
        <taxon>Dothideomycetes</taxon>
        <taxon>Pleosporomycetidae</taxon>
        <taxon>Pleosporales</taxon>
        <taxon>Pleosporineae</taxon>
        <taxon>Didymellaceae</taxon>
        <taxon>Ascochyta</taxon>
    </lineage>
</organism>